<feature type="non-terminal residue" evidence="2">
    <location>
        <position position="179"/>
    </location>
</feature>
<feature type="region of interest" description="Disordered" evidence="1">
    <location>
        <begin position="55"/>
        <end position="94"/>
    </location>
</feature>
<reference evidence="2 3" key="1">
    <citation type="journal article" date="2021" name="Nat. Plants">
        <title>The Taxus genome provides insights into paclitaxel biosynthesis.</title>
        <authorList>
            <person name="Xiong X."/>
            <person name="Gou J."/>
            <person name="Liao Q."/>
            <person name="Li Y."/>
            <person name="Zhou Q."/>
            <person name="Bi G."/>
            <person name="Li C."/>
            <person name="Du R."/>
            <person name="Wang X."/>
            <person name="Sun T."/>
            <person name="Guo L."/>
            <person name="Liang H."/>
            <person name="Lu P."/>
            <person name="Wu Y."/>
            <person name="Zhang Z."/>
            <person name="Ro D.K."/>
            <person name="Shang Y."/>
            <person name="Huang S."/>
            <person name="Yan J."/>
        </authorList>
    </citation>
    <scope>NUCLEOTIDE SEQUENCE [LARGE SCALE GENOMIC DNA]</scope>
    <source>
        <strain evidence="2">Ta-2019</strain>
    </source>
</reference>
<feature type="compositionally biased region" description="Polar residues" evidence="1">
    <location>
        <begin position="57"/>
        <end position="69"/>
    </location>
</feature>
<dbReference type="PANTHER" id="PTHR37701:SF17">
    <property type="entry name" value="METHYL BINDING DOMAIN117"/>
    <property type="match status" value="1"/>
</dbReference>
<name>A0AA38GJ67_TAXCH</name>
<evidence type="ECO:0000256" key="1">
    <source>
        <dbReference type="SAM" id="MobiDB-lite"/>
    </source>
</evidence>
<comment type="caution">
    <text evidence="2">The sequence shown here is derived from an EMBL/GenBank/DDBJ whole genome shotgun (WGS) entry which is preliminary data.</text>
</comment>
<gene>
    <name evidence="2" type="ORF">KI387_017447</name>
</gene>
<evidence type="ECO:0000313" key="3">
    <source>
        <dbReference type="Proteomes" id="UP000824469"/>
    </source>
</evidence>
<dbReference type="AlphaFoldDB" id="A0AA38GJ67"/>
<dbReference type="InterPro" id="IPR037472">
    <property type="entry name" value="MBD8"/>
</dbReference>
<organism evidence="2 3">
    <name type="scientific">Taxus chinensis</name>
    <name type="common">Chinese yew</name>
    <name type="synonym">Taxus wallichiana var. chinensis</name>
    <dbReference type="NCBI Taxonomy" id="29808"/>
    <lineage>
        <taxon>Eukaryota</taxon>
        <taxon>Viridiplantae</taxon>
        <taxon>Streptophyta</taxon>
        <taxon>Embryophyta</taxon>
        <taxon>Tracheophyta</taxon>
        <taxon>Spermatophyta</taxon>
        <taxon>Pinopsida</taxon>
        <taxon>Pinidae</taxon>
        <taxon>Conifers II</taxon>
        <taxon>Cupressales</taxon>
        <taxon>Taxaceae</taxon>
        <taxon>Taxus</taxon>
    </lineage>
</organism>
<dbReference type="EMBL" id="JAHRHJ020000003">
    <property type="protein sequence ID" value="KAH9322808.1"/>
    <property type="molecule type" value="Genomic_DNA"/>
</dbReference>
<dbReference type="PANTHER" id="PTHR37701">
    <property type="entry name" value="METHYL-CPG-BINDING DOMAIN-CONTAINING PROTEIN 8"/>
    <property type="match status" value="1"/>
</dbReference>
<evidence type="ECO:0000313" key="2">
    <source>
        <dbReference type="EMBL" id="KAH9322808.1"/>
    </source>
</evidence>
<proteinExistence type="predicted"/>
<protein>
    <submittedName>
        <fullName evidence="2">Uncharacterized protein</fullName>
    </submittedName>
</protein>
<feature type="compositionally biased region" description="Basic and acidic residues" evidence="1">
    <location>
        <begin position="79"/>
        <end position="88"/>
    </location>
</feature>
<dbReference type="Proteomes" id="UP000824469">
    <property type="component" value="Unassembled WGS sequence"/>
</dbReference>
<keyword evidence="3" id="KW-1185">Reference proteome</keyword>
<accession>A0AA38GJ67</accession>
<sequence>MEASADQLPKNDNFQIPLIDLRGFCQDELNMAARLSGDIPESTLSDMASPKIDKSIFNESAGSRRQTYSGCRVSRKRKEPVPESDAREPSQGILMSSIMKYSARGKSGSNKKSGKNILDLVDKLLKITDKKDESQINVRDSLSSIMSEETNVLSLTYINEHQNEVKSQEVLDACLHMQK</sequence>